<dbReference type="GO" id="GO:0003735">
    <property type="term" value="F:structural constituent of ribosome"/>
    <property type="evidence" value="ECO:0007669"/>
    <property type="project" value="InterPro"/>
</dbReference>
<evidence type="ECO:0000313" key="9">
    <source>
        <dbReference type="EMBL" id="ARO87196.1"/>
    </source>
</evidence>
<keyword evidence="10" id="KW-1185">Reference proteome</keyword>
<dbReference type="CDD" id="cd00495">
    <property type="entry name" value="Ribosomal_L25_TL5_CTC"/>
    <property type="match status" value="1"/>
</dbReference>
<feature type="domain" description="Large ribosomal subunit protein bL25 L25" evidence="7">
    <location>
        <begin position="5"/>
        <end position="92"/>
    </location>
</feature>
<protein>
    <recommendedName>
        <fullName evidence="5">Large ribosomal subunit protein bL25</fullName>
    </recommendedName>
    <alternativeName>
        <fullName evidence="5">General stress protein CTC</fullName>
    </alternativeName>
</protein>
<dbReference type="RefSeq" id="WP_085921919.1">
    <property type="nucleotide sequence ID" value="NZ_CP021106.3"/>
</dbReference>
<dbReference type="InterPro" id="IPR020055">
    <property type="entry name" value="Ribosomal_bL25_short"/>
</dbReference>
<gene>
    <name evidence="5" type="primary">rplY</name>
    <name evidence="5" type="synonym">ctc</name>
    <name evidence="9" type="ORF">EBAPG3_005100</name>
</gene>
<dbReference type="GO" id="GO:0022625">
    <property type="term" value="C:cytosolic large ribosomal subunit"/>
    <property type="evidence" value="ECO:0007669"/>
    <property type="project" value="TreeGrafter"/>
</dbReference>
<dbReference type="Proteomes" id="UP000012179">
    <property type="component" value="Chromosome"/>
</dbReference>
<dbReference type="Gene3D" id="2.40.240.10">
    <property type="entry name" value="Ribosomal Protein L25, Chain P"/>
    <property type="match status" value="1"/>
</dbReference>
<keyword evidence="2 5" id="KW-0694">RNA-binding</keyword>
<dbReference type="GO" id="GO:0006412">
    <property type="term" value="P:translation"/>
    <property type="evidence" value="ECO:0007669"/>
    <property type="project" value="UniProtKB-UniRule"/>
</dbReference>
<evidence type="ECO:0000256" key="6">
    <source>
        <dbReference type="SAM" id="MobiDB-lite"/>
    </source>
</evidence>
<dbReference type="KEGG" id="nlc:EBAPG3_005100"/>
<evidence type="ECO:0000256" key="2">
    <source>
        <dbReference type="ARBA" id="ARBA00022884"/>
    </source>
</evidence>
<dbReference type="EMBL" id="CP021106">
    <property type="protein sequence ID" value="ARO87196.1"/>
    <property type="molecule type" value="Genomic_DNA"/>
</dbReference>
<dbReference type="AlphaFoldDB" id="A0A1W6SN39"/>
<accession>A0A1W6SN39</accession>
<sequence length="228" mass="24715">MQIEISANKRTLQGKGASRRLRGSGKVPGIIYGGENPAQAIELDHNGLYHKLKQEAFHASILSMDLDGEKEQVLLRDIQMHPFKLQVLHIDFQRVDKNKKIHMKVPLHFINAENAPGVKLSGGLVSHVLTELDISCLPKDLPEFITVDLTDLAAGNTLHLSDLKLPEGVEIPTLGRGENLPVATIVIPRAVAAEEAAAQVAAADIPTTVQKKEGAAKEGEKKDAGKKK</sequence>
<dbReference type="HAMAP" id="MF_01334">
    <property type="entry name" value="Ribosomal_bL25_CTC"/>
    <property type="match status" value="1"/>
</dbReference>
<reference evidence="9 10" key="1">
    <citation type="journal article" date="2015" name="Int. J. Syst. Evol. Microbiol.">
        <title>Nitrosospira lacus sp. nov., a psychrotolerant, ammonia-oxidizing bacterium from sandy lake sediment.</title>
        <authorList>
            <person name="Urakawa H."/>
            <person name="Garcia J.C."/>
            <person name="Nielsen J.L."/>
            <person name="Le V.Q."/>
            <person name="Kozlowski J.A."/>
            <person name="Stein L.Y."/>
            <person name="Lim C.K."/>
            <person name="Pommerening-Roser A."/>
            <person name="Martens-Habbena W."/>
            <person name="Stahl D.A."/>
            <person name="Klotz M.G."/>
        </authorList>
    </citation>
    <scope>NUCLEOTIDE SEQUENCE [LARGE SCALE GENOMIC DNA]</scope>
    <source>
        <strain evidence="9 10">APG3</strain>
    </source>
</reference>
<evidence type="ECO:0000256" key="3">
    <source>
        <dbReference type="ARBA" id="ARBA00022980"/>
    </source>
</evidence>
<dbReference type="InterPro" id="IPR029751">
    <property type="entry name" value="Ribosomal_L25_dom"/>
</dbReference>
<dbReference type="InterPro" id="IPR020056">
    <property type="entry name" value="Rbsml_bL25/Gln-tRNA_synth_N"/>
</dbReference>
<evidence type="ECO:0000259" key="7">
    <source>
        <dbReference type="Pfam" id="PF01386"/>
    </source>
</evidence>
<comment type="similarity">
    <text evidence="5">Belongs to the bacterial ribosomal protein bL25 family. CTC subfamily.</text>
</comment>
<dbReference type="InterPro" id="IPR020057">
    <property type="entry name" value="Ribosomal_bL25_b-dom"/>
</dbReference>
<dbReference type="InterPro" id="IPR001021">
    <property type="entry name" value="Ribosomal_bL25_long"/>
</dbReference>
<comment type="function">
    <text evidence="5">This is one of the proteins that binds to the 5S RNA in the ribosome where it forms part of the central protuberance.</text>
</comment>
<evidence type="ECO:0000313" key="10">
    <source>
        <dbReference type="Proteomes" id="UP000012179"/>
    </source>
</evidence>
<dbReference type="GO" id="GO:0008097">
    <property type="term" value="F:5S rRNA binding"/>
    <property type="evidence" value="ECO:0007669"/>
    <property type="project" value="InterPro"/>
</dbReference>
<name>A0A1W6SN39_9PROT</name>
<keyword evidence="4 5" id="KW-0687">Ribonucleoprotein</keyword>
<evidence type="ECO:0000256" key="1">
    <source>
        <dbReference type="ARBA" id="ARBA00022730"/>
    </source>
</evidence>
<dbReference type="PANTHER" id="PTHR33284:SF1">
    <property type="entry name" value="RIBOSOMAL PROTEIN L25_GLN-TRNA SYNTHETASE, ANTI-CODON-BINDING DOMAIN-CONTAINING PROTEIN"/>
    <property type="match status" value="1"/>
</dbReference>
<dbReference type="Pfam" id="PF01386">
    <property type="entry name" value="Ribosomal_L25p"/>
    <property type="match status" value="1"/>
</dbReference>
<feature type="domain" description="Large ribosomal subunit protein bL25 beta" evidence="8">
    <location>
        <begin position="100"/>
        <end position="189"/>
    </location>
</feature>
<dbReference type="NCBIfam" id="TIGR00731">
    <property type="entry name" value="bL25_bact_ctc"/>
    <property type="match status" value="1"/>
</dbReference>
<dbReference type="NCBIfam" id="NF004128">
    <property type="entry name" value="PRK05618.1-2"/>
    <property type="match status" value="1"/>
</dbReference>
<comment type="subunit">
    <text evidence="5">Part of the 50S ribosomal subunit; part of the 5S rRNA/L5/L18/L25 subcomplex. Contacts the 5S rRNA. Binds to the 5S rRNA independently of L5 and L18.</text>
</comment>
<organism evidence="9 10">
    <name type="scientific">Nitrosospira lacus</name>
    <dbReference type="NCBI Taxonomy" id="1288494"/>
    <lineage>
        <taxon>Bacteria</taxon>
        <taxon>Pseudomonadati</taxon>
        <taxon>Pseudomonadota</taxon>
        <taxon>Betaproteobacteria</taxon>
        <taxon>Nitrosomonadales</taxon>
        <taxon>Nitrosomonadaceae</taxon>
        <taxon>Nitrosospira</taxon>
    </lineage>
</organism>
<evidence type="ECO:0000256" key="5">
    <source>
        <dbReference type="HAMAP-Rule" id="MF_01334"/>
    </source>
</evidence>
<dbReference type="SUPFAM" id="SSF50715">
    <property type="entry name" value="Ribosomal protein L25-like"/>
    <property type="match status" value="1"/>
</dbReference>
<keyword evidence="3 5" id="KW-0689">Ribosomal protein</keyword>
<dbReference type="NCBIfam" id="NF004130">
    <property type="entry name" value="PRK05618.1-5"/>
    <property type="match status" value="1"/>
</dbReference>
<dbReference type="Pfam" id="PF14693">
    <property type="entry name" value="Ribosomal_TL5_C"/>
    <property type="match status" value="1"/>
</dbReference>
<evidence type="ECO:0000259" key="8">
    <source>
        <dbReference type="Pfam" id="PF14693"/>
    </source>
</evidence>
<dbReference type="OrthoDB" id="9806411at2"/>
<evidence type="ECO:0000256" key="4">
    <source>
        <dbReference type="ARBA" id="ARBA00023274"/>
    </source>
</evidence>
<dbReference type="InterPro" id="IPR011035">
    <property type="entry name" value="Ribosomal_bL25/Gln-tRNA_synth"/>
</dbReference>
<dbReference type="Gene3D" id="2.170.120.20">
    <property type="entry name" value="Ribosomal protein L25, beta domain"/>
    <property type="match status" value="1"/>
</dbReference>
<dbReference type="NCBIfam" id="NF004612">
    <property type="entry name" value="PRK05943.1"/>
    <property type="match status" value="1"/>
</dbReference>
<feature type="region of interest" description="Disordered" evidence="6">
    <location>
        <begin position="1"/>
        <end position="21"/>
    </location>
</feature>
<feature type="compositionally biased region" description="Basic and acidic residues" evidence="6">
    <location>
        <begin position="210"/>
        <end position="228"/>
    </location>
</feature>
<dbReference type="InterPro" id="IPR037121">
    <property type="entry name" value="Ribosomal_bL25_C"/>
</dbReference>
<dbReference type="PANTHER" id="PTHR33284">
    <property type="entry name" value="RIBOSOMAL PROTEIN L25/GLN-TRNA SYNTHETASE, ANTI-CODON-BINDING DOMAIN-CONTAINING PROTEIN"/>
    <property type="match status" value="1"/>
</dbReference>
<keyword evidence="1 5" id="KW-0699">rRNA-binding</keyword>
<feature type="region of interest" description="Disordered" evidence="6">
    <location>
        <begin position="203"/>
        <end position="228"/>
    </location>
</feature>
<dbReference type="InterPro" id="IPR020930">
    <property type="entry name" value="Ribosomal_uL5_bac-type"/>
</dbReference>
<proteinExistence type="inferred from homology"/>
<dbReference type="HAMAP" id="MF_01336">
    <property type="entry name" value="Ribosomal_bL25"/>
    <property type="match status" value="1"/>
</dbReference>